<dbReference type="PANTHER" id="PTHR14379">
    <property type="entry name" value="LIMKAIN B LKAP"/>
    <property type="match status" value="1"/>
</dbReference>
<accession>A0A6D2KZV9</accession>
<evidence type="ECO:0008006" key="4">
    <source>
        <dbReference type="Google" id="ProtNLM"/>
    </source>
</evidence>
<evidence type="ECO:0000256" key="1">
    <source>
        <dbReference type="SAM" id="MobiDB-lite"/>
    </source>
</evidence>
<organism evidence="2 3">
    <name type="scientific">Microthlaspi erraticum</name>
    <dbReference type="NCBI Taxonomy" id="1685480"/>
    <lineage>
        <taxon>Eukaryota</taxon>
        <taxon>Viridiplantae</taxon>
        <taxon>Streptophyta</taxon>
        <taxon>Embryophyta</taxon>
        <taxon>Tracheophyta</taxon>
        <taxon>Spermatophyta</taxon>
        <taxon>Magnoliopsida</taxon>
        <taxon>eudicotyledons</taxon>
        <taxon>Gunneridae</taxon>
        <taxon>Pentapetalae</taxon>
        <taxon>rosids</taxon>
        <taxon>malvids</taxon>
        <taxon>Brassicales</taxon>
        <taxon>Brassicaceae</taxon>
        <taxon>Coluteocarpeae</taxon>
        <taxon>Microthlaspi</taxon>
    </lineage>
</organism>
<reference evidence="2" key="1">
    <citation type="submission" date="2020-01" db="EMBL/GenBank/DDBJ databases">
        <authorList>
            <person name="Mishra B."/>
        </authorList>
    </citation>
    <scope>NUCLEOTIDE SEQUENCE [LARGE SCALE GENOMIC DNA]</scope>
</reference>
<dbReference type="AlphaFoldDB" id="A0A6D2KZV9"/>
<evidence type="ECO:0000313" key="3">
    <source>
        <dbReference type="Proteomes" id="UP000467841"/>
    </source>
</evidence>
<proteinExistence type="predicted"/>
<dbReference type="OrthoDB" id="1090956at2759"/>
<comment type="caution">
    <text evidence="2">The sequence shown here is derived from an EMBL/GenBank/DDBJ whole genome shotgun (WGS) entry which is preliminary data.</text>
</comment>
<gene>
    <name evidence="2" type="ORF">MERR_LOCUS44960</name>
</gene>
<feature type="compositionally biased region" description="Basic residues" evidence="1">
    <location>
        <begin position="221"/>
        <end position="239"/>
    </location>
</feature>
<evidence type="ECO:0000313" key="2">
    <source>
        <dbReference type="EMBL" id="CAA7057724.1"/>
    </source>
</evidence>
<dbReference type="CDD" id="cd10910">
    <property type="entry name" value="PIN_limkain_b1_N_like"/>
    <property type="match status" value="1"/>
</dbReference>
<dbReference type="Proteomes" id="UP000467841">
    <property type="component" value="Unassembled WGS sequence"/>
</dbReference>
<dbReference type="GO" id="GO:0005777">
    <property type="term" value="C:peroxisome"/>
    <property type="evidence" value="ECO:0007669"/>
    <property type="project" value="InterPro"/>
</dbReference>
<dbReference type="EMBL" id="CACVBM020001706">
    <property type="protein sequence ID" value="CAA7057724.1"/>
    <property type="molecule type" value="Genomic_DNA"/>
</dbReference>
<name>A0A6D2KZV9_9BRAS</name>
<keyword evidence="3" id="KW-1185">Reference proteome</keyword>
<protein>
    <recommendedName>
        <fullName evidence="4">NYN domain-containing protein</fullName>
    </recommendedName>
</protein>
<dbReference type="InterPro" id="IPR024768">
    <property type="entry name" value="Marf1"/>
</dbReference>
<sequence length="246" mass="27399">MYYRNWRNSRGCSSMGLERTYYSTVAGRRGFEMADIGVIAKRSRRIYVDGGSGWTVPLGAHALRQPAETGVFWDLDGCPIPDGLSPLSISANIKLALENIGYTGNMSIVAYSVEKQSQEQEVEFGSAQIMLIQELEHRYEPTNVMVISDNLSPKADLVSGLVILKEKENNILLAQPRGLPLRDTATSTWLWESLAIGGSPIDAHSMRPEPAPTCSVCSKRALRLANKRKKRPTKPRLKRRNPEPEE</sequence>
<dbReference type="GO" id="GO:0010468">
    <property type="term" value="P:regulation of gene expression"/>
    <property type="evidence" value="ECO:0007669"/>
    <property type="project" value="InterPro"/>
</dbReference>
<dbReference type="PANTHER" id="PTHR14379:SF3">
    <property type="entry name" value="MEIOSIS REGULATOR AND MRNA STABILITY FACTOR 1"/>
    <property type="match status" value="1"/>
</dbReference>
<feature type="region of interest" description="Disordered" evidence="1">
    <location>
        <begin position="221"/>
        <end position="246"/>
    </location>
</feature>